<dbReference type="PROSITE" id="PS50088">
    <property type="entry name" value="ANK_REPEAT"/>
    <property type="match status" value="3"/>
</dbReference>
<dbReference type="InterPro" id="IPR002110">
    <property type="entry name" value="Ankyrin_rpt"/>
</dbReference>
<dbReference type="Pfam" id="PF24883">
    <property type="entry name" value="NPHP3_N"/>
    <property type="match status" value="1"/>
</dbReference>
<evidence type="ECO:0000256" key="2">
    <source>
        <dbReference type="ARBA" id="ARBA00023043"/>
    </source>
</evidence>
<keyword evidence="2 3" id="KW-0040">ANK repeat</keyword>
<dbReference type="eggNOG" id="KOG0504">
    <property type="taxonomic scope" value="Eukaryota"/>
</dbReference>
<dbReference type="SMART" id="SM00248">
    <property type="entry name" value="ANK"/>
    <property type="match status" value="12"/>
</dbReference>
<evidence type="ECO:0000313" key="5">
    <source>
        <dbReference type="EMBL" id="EAU83627.2"/>
    </source>
</evidence>
<dbReference type="HOGENOM" id="CLU_000288_34_23_1"/>
<dbReference type="OMA" id="NIQSKYY"/>
<dbReference type="SUPFAM" id="SSF48403">
    <property type="entry name" value="Ankyrin repeat"/>
    <property type="match status" value="1"/>
</dbReference>
<dbReference type="Gene3D" id="1.25.40.20">
    <property type="entry name" value="Ankyrin repeat-containing domain"/>
    <property type="match status" value="4"/>
</dbReference>
<dbReference type="InParanoid" id="A8P1W2"/>
<dbReference type="GeneID" id="6014759"/>
<keyword evidence="6" id="KW-1185">Reference proteome</keyword>
<dbReference type="KEGG" id="cci:CC1G_12236"/>
<feature type="repeat" description="ANK" evidence="3">
    <location>
        <begin position="879"/>
        <end position="912"/>
    </location>
</feature>
<evidence type="ECO:0000259" key="4">
    <source>
        <dbReference type="Pfam" id="PF24883"/>
    </source>
</evidence>
<sequence length="980" mass="107583">MQARMGIAGKDASYLAALNAGGTVPSVNVGEGSAITGGTVIGGDYHNVTHIHSISASAEPRGDSSESRDALISDITTWFDLRSNSRGIHIDVRKKRIPATGDWFINSKEYTHWKGTKGAVLSRVVDDLLPLEEAADRKICVLFVYNRYNEPLSVGDILKNFILQIIQRHRHLADLVKPLYRRGRLEKTNPSDDDLLNLLLRLEGHFDRTFYVIDGVDEVDRKHQFDLIQFLNQLQGNVIFASRPLDDLRTELEGARYLTLLAKGEDLQLLIDDRLRRYKALCRVLEKNNYREEATRQIAEKAEGMFLHAALQIEALRNCLSLSAVEAKLEQFPVGIEGMYAASISRIESQDPELVRIAKQVLFWLVFSRGPLSLRDLQSALGVNPQTYSVEKSLMPDEESIIDLCCGLVELDTESDVVRLVPRDALQPILLKDFPGPHLFISKVLAQKMVDKGLPCCTIAEIEAFDTLIEQEPLLRYSYEHWGTHVLECGDTPEANEVAMAFLRQCTSFPSDHTWHSLVPLKPLHVAAFYGLSIYLDHAFGNNGDCDGRPTPCLTSADSSPQAGDKPIGMDNVGWTALQRASLLGHEDVVNELLQFHGIDVNATNSNGWTAFMIAAFVGHERIVNRLLQVYDIDINAVANEDATALTFASDQGHDGAVGQLLQFHGIDINAVDTRGATALMCAADQGHDGVVSQILQREDLNVNAQSDSGWTALMCASDGGRDGVVSQLLQRQDLNVNAQNDSGWTALMCASDRGHAGVVSRLMLRDDLHVDAQSDSGWTALMCASDGGHDEVVGRLMQRRDLNVNAQNDSGWTALMWASDGGHDGVISQLLQREDLNPNARSDSGWTALMWAAYKGHDGAVSRLLQRRDVDVNAQSDSGRNALMCATDQGHYGVVRQLLRFHGIDVNAVDGSGVTALILASNRGRGEVVNQLLRYPGIDVDFATGSGKTALSIAQERGRSSVVALLTRFIQNRSAGTGV</sequence>
<dbReference type="EMBL" id="AACS02000013">
    <property type="protein sequence ID" value="EAU83627.2"/>
    <property type="molecule type" value="Genomic_DNA"/>
</dbReference>
<dbReference type="Proteomes" id="UP000001861">
    <property type="component" value="Unassembled WGS sequence"/>
</dbReference>
<feature type="repeat" description="ANK" evidence="3">
    <location>
        <begin position="573"/>
        <end position="606"/>
    </location>
</feature>
<organism evidence="5 6">
    <name type="scientific">Coprinopsis cinerea (strain Okayama-7 / 130 / ATCC MYA-4618 / FGSC 9003)</name>
    <name type="common">Inky cap fungus</name>
    <name type="synonym">Hormographiella aspergillata</name>
    <dbReference type="NCBI Taxonomy" id="240176"/>
    <lineage>
        <taxon>Eukaryota</taxon>
        <taxon>Fungi</taxon>
        <taxon>Dikarya</taxon>
        <taxon>Basidiomycota</taxon>
        <taxon>Agaricomycotina</taxon>
        <taxon>Agaricomycetes</taxon>
        <taxon>Agaricomycetidae</taxon>
        <taxon>Agaricales</taxon>
        <taxon>Agaricineae</taxon>
        <taxon>Psathyrellaceae</taxon>
        <taxon>Coprinopsis</taxon>
    </lineage>
</organism>
<dbReference type="VEuPathDB" id="FungiDB:CC1G_12236"/>
<keyword evidence="1" id="KW-0677">Repeat</keyword>
<evidence type="ECO:0000256" key="3">
    <source>
        <dbReference type="PROSITE-ProRule" id="PRU00023"/>
    </source>
</evidence>
<name>A8P1W2_COPC7</name>
<dbReference type="PANTHER" id="PTHR24166">
    <property type="entry name" value="ROLLING PEBBLES, ISOFORM B"/>
    <property type="match status" value="1"/>
</dbReference>
<dbReference type="InterPro" id="IPR050889">
    <property type="entry name" value="Dendritic_Spine_Reg/Scaffold"/>
</dbReference>
<dbReference type="RefSeq" id="XP_001838187.2">
    <property type="nucleotide sequence ID" value="XM_001838135.2"/>
</dbReference>
<dbReference type="AlphaFoldDB" id="A8P1W2"/>
<comment type="caution">
    <text evidence="5">The sequence shown here is derived from an EMBL/GenBank/DDBJ whole genome shotgun (WGS) entry which is preliminary data.</text>
</comment>
<proteinExistence type="predicted"/>
<dbReference type="InterPro" id="IPR036770">
    <property type="entry name" value="Ankyrin_rpt-contain_sf"/>
</dbReference>
<dbReference type="Pfam" id="PF12796">
    <property type="entry name" value="Ank_2"/>
    <property type="match status" value="3"/>
</dbReference>
<feature type="repeat" description="ANK" evidence="3">
    <location>
        <begin position="845"/>
        <end position="878"/>
    </location>
</feature>
<dbReference type="Pfam" id="PF00023">
    <property type="entry name" value="Ank"/>
    <property type="match status" value="1"/>
</dbReference>
<dbReference type="PANTHER" id="PTHR24166:SF48">
    <property type="entry name" value="PROTEIN VAPYRIN"/>
    <property type="match status" value="1"/>
</dbReference>
<accession>A8P1W2</accession>
<dbReference type="OrthoDB" id="4772757at2759"/>
<gene>
    <name evidence="5" type="ORF">CC1G_12236</name>
</gene>
<reference evidence="5 6" key="1">
    <citation type="journal article" date="2010" name="Proc. Natl. Acad. Sci. U.S.A.">
        <title>Insights into evolution of multicellular fungi from the assembled chromosomes of the mushroom Coprinopsis cinerea (Coprinus cinereus).</title>
        <authorList>
            <person name="Stajich J.E."/>
            <person name="Wilke S.K."/>
            <person name="Ahren D."/>
            <person name="Au C.H."/>
            <person name="Birren B.W."/>
            <person name="Borodovsky M."/>
            <person name="Burns C."/>
            <person name="Canback B."/>
            <person name="Casselton L.A."/>
            <person name="Cheng C.K."/>
            <person name="Deng J."/>
            <person name="Dietrich F.S."/>
            <person name="Fargo D.C."/>
            <person name="Farman M.L."/>
            <person name="Gathman A.C."/>
            <person name="Goldberg J."/>
            <person name="Guigo R."/>
            <person name="Hoegger P.J."/>
            <person name="Hooker J.B."/>
            <person name="Huggins A."/>
            <person name="James T.Y."/>
            <person name="Kamada T."/>
            <person name="Kilaru S."/>
            <person name="Kodira C."/>
            <person name="Kues U."/>
            <person name="Kupfer D."/>
            <person name="Kwan H.S."/>
            <person name="Lomsadze A."/>
            <person name="Li W."/>
            <person name="Lilly W.W."/>
            <person name="Ma L.J."/>
            <person name="Mackey A.J."/>
            <person name="Manning G."/>
            <person name="Martin F."/>
            <person name="Muraguchi H."/>
            <person name="Natvig D.O."/>
            <person name="Palmerini H."/>
            <person name="Ramesh M.A."/>
            <person name="Rehmeyer C.J."/>
            <person name="Roe B.A."/>
            <person name="Shenoy N."/>
            <person name="Stanke M."/>
            <person name="Ter-Hovhannisyan V."/>
            <person name="Tunlid A."/>
            <person name="Velagapudi R."/>
            <person name="Vision T.J."/>
            <person name="Zeng Q."/>
            <person name="Zolan M.E."/>
            <person name="Pukkila P.J."/>
        </authorList>
    </citation>
    <scope>NUCLEOTIDE SEQUENCE [LARGE SCALE GENOMIC DNA]</scope>
    <source>
        <strain evidence="6">Okayama-7 / 130 / ATCC MYA-4618 / FGSC 9003</strain>
    </source>
</reference>
<evidence type="ECO:0000313" key="6">
    <source>
        <dbReference type="Proteomes" id="UP000001861"/>
    </source>
</evidence>
<protein>
    <submittedName>
        <fullName evidence="5">Ankyrin repeat domain-containing protein 50</fullName>
    </submittedName>
</protein>
<dbReference type="InterPro" id="IPR056884">
    <property type="entry name" value="NPHP3-like_N"/>
</dbReference>
<feature type="domain" description="Nephrocystin 3-like N-terminal" evidence="4">
    <location>
        <begin position="100"/>
        <end position="235"/>
    </location>
</feature>
<evidence type="ECO:0000256" key="1">
    <source>
        <dbReference type="ARBA" id="ARBA00022737"/>
    </source>
</evidence>